<dbReference type="Pfam" id="PF00005">
    <property type="entry name" value="ABC_tran"/>
    <property type="match status" value="2"/>
</dbReference>
<keyword evidence="2" id="KW-0677">Repeat</keyword>
<dbReference type="GO" id="GO:0016887">
    <property type="term" value="F:ATP hydrolysis activity"/>
    <property type="evidence" value="ECO:0007669"/>
    <property type="project" value="InterPro"/>
</dbReference>
<dbReference type="PANTHER" id="PTHR43790">
    <property type="entry name" value="CARBOHYDRATE TRANSPORT ATP-BINDING PROTEIN MG119-RELATED"/>
    <property type="match status" value="1"/>
</dbReference>
<dbReference type="Proteomes" id="UP000537775">
    <property type="component" value="Unassembled WGS sequence"/>
</dbReference>
<dbReference type="Gene3D" id="3.40.50.300">
    <property type="entry name" value="P-loop containing nucleotide triphosphate hydrolases"/>
    <property type="match status" value="2"/>
</dbReference>
<evidence type="ECO:0000256" key="3">
    <source>
        <dbReference type="ARBA" id="ARBA00022741"/>
    </source>
</evidence>
<dbReference type="PROSITE" id="PS00211">
    <property type="entry name" value="ABC_TRANSPORTER_1"/>
    <property type="match status" value="1"/>
</dbReference>
<feature type="domain" description="ABC transporter" evidence="5">
    <location>
        <begin position="11"/>
        <end position="239"/>
    </location>
</feature>
<feature type="domain" description="ABC transporter" evidence="5">
    <location>
        <begin position="253"/>
        <end position="496"/>
    </location>
</feature>
<keyword evidence="7" id="KW-1185">Reference proteome</keyword>
<dbReference type="InterPro" id="IPR003439">
    <property type="entry name" value="ABC_transporter-like_ATP-bd"/>
</dbReference>
<comment type="caution">
    <text evidence="6">The sequence shown here is derived from an EMBL/GenBank/DDBJ whole genome shotgun (WGS) entry which is preliminary data.</text>
</comment>
<dbReference type="EMBL" id="JACHML010000001">
    <property type="protein sequence ID" value="MBB6391207.1"/>
    <property type="molecule type" value="Genomic_DNA"/>
</dbReference>
<dbReference type="InterPro" id="IPR050107">
    <property type="entry name" value="ABC_carbohydrate_import_ATPase"/>
</dbReference>
<accession>A0A7X0FQD4</accession>
<evidence type="ECO:0000256" key="2">
    <source>
        <dbReference type="ARBA" id="ARBA00022737"/>
    </source>
</evidence>
<dbReference type="AlphaFoldDB" id="A0A7X0FQD4"/>
<evidence type="ECO:0000313" key="7">
    <source>
        <dbReference type="Proteomes" id="UP000537775"/>
    </source>
</evidence>
<dbReference type="GO" id="GO:0005524">
    <property type="term" value="F:ATP binding"/>
    <property type="evidence" value="ECO:0007669"/>
    <property type="project" value="UniProtKB-KW"/>
</dbReference>
<dbReference type="SMART" id="SM00382">
    <property type="entry name" value="AAA"/>
    <property type="match status" value="2"/>
</dbReference>
<evidence type="ECO:0000259" key="5">
    <source>
        <dbReference type="PROSITE" id="PS50893"/>
    </source>
</evidence>
<keyword evidence="4 6" id="KW-0067">ATP-binding</keyword>
<protein>
    <submittedName>
        <fullName evidence="6">Ribose transport system ATP-binding protein</fullName>
    </submittedName>
</protein>
<dbReference type="InterPro" id="IPR017871">
    <property type="entry name" value="ABC_transporter-like_CS"/>
</dbReference>
<evidence type="ECO:0000256" key="4">
    <source>
        <dbReference type="ARBA" id="ARBA00022840"/>
    </source>
</evidence>
<dbReference type="CDD" id="cd03215">
    <property type="entry name" value="ABC_Carb_Monos_II"/>
    <property type="match status" value="1"/>
</dbReference>
<evidence type="ECO:0000313" key="6">
    <source>
        <dbReference type="EMBL" id="MBB6391207.1"/>
    </source>
</evidence>
<evidence type="ECO:0000256" key="1">
    <source>
        <dbReference type="ARBA" id="ARBA00022448"/>
    </source>
</evidence>
<dbReference type="InterPro" id="IPR003593">
    <property type="entry name" value="AAA+_ATPase"/>
</dbReference>
<dbReference type="InterPro" id="IPR027417">
    <property type="entry name" value="P-loop_NTPase"/>
</dbReference>
<name>A0A7X0FQD4_9MICO</name>
<dbReference type="SUPFAM" id="SSF52540">
    <property type="entry name" value="P-loop containing nucleoside triphosphate hydrolases"/>
    <property type="match status" value="2"/>
</dbReference>
<dbReference type="RefSeq" id="WP_184750364.1">
    <property type="nucleotide sequence ID" value="NZ_BAAAJR010000010.1"/>
</dbReference>
<gene>
    <name evidence="6" type="ORF">HD594_001520</name>
</gene>
<dbReference type="PANTHER" id="PTHR43790:SF9">
    <property type="entry name" value="GALACTOFURANOSE TRANSPORTER ATP-BINDING PROTEIN YTFR"/>
    <property type="match status" value="1"/>
</dbReference>
<keyword evidence="3" id="KW-0547">Nucleotide-binding</keyword>
<dbReference type="PROSITE" id="PS50893">
    <property type="entry name" value="ABC_TRANSPORTER_2"/>
    <property type="match status" value="2"/>
</dbReference>
<sequence>MTEPAAAPPLLHVTGLVKVFPGLTALDHVDLDVRPGEIVAIVGHNGSGKSTLVKILSGAYTANAGRISLAPGTELHFIHQDLALVEDLSATENLALARGGGAAALAPYGGRGKSERTRELISRFGPPFDVDCPLRRLSPAQRAIVAISRALDGWTHTENVLVLDEPTESLHRSEVDVLFSAVRRLAADGAGIIFVSHRLDEVLDLADRIVVLRDGVKVADDPVEDVDESRLVELITGADAAAIAHERGATRRGDDEPVLTVRGLHGGSVEHLDLDLRPGEIVGVAGVLGSGREAVPSLLYGATAGTAERFSVAGSPYPTRTPAESIRRGIAFAPADRAHLGMVRELNARENLTLPQLRTLTGPLGRLSLRRERAEAAQLLTDYDVRPPRAEQRISLFSGGNQQKIVMARSLRDRPAVLLLDEPTQGVDIGAKSTIYRALERGAAEGTAVLVSSSDAKELLTICDRVVVMRDGRAAAVLSGPDLTEHRLVAEGYGLPDSPASRPEEHP</sequence>
<dbReference type="CDD" id="cd03216">
    <property type="entry name" value="ABC_Carb_Monos_I"/>
    <property type="match status" value="1"/>
</dbReference>
<reference evidence="6 7" key="1">
    <citation type="submission" date="2020-08" db="EMBL/GenBank/DDBJ databases">
        <title>Sequencing the genomes of 1000 actinobacteria strains.</title>
        <authorList>
            <person name="Klenk H.-P."/>
        </authorList>
    </citation>
    <scope>NUCLEOTIDE SEQUENCE [LARGE SCALE GENOMIC DNA]</scope>
    <source>
        <strain evidence="6 7">DSM 12511</strain>
    </source>
</reference>
<keyword evidence="1" id="KW-0813">Transport</keyword>
<proteinExistence type="predicted"/>
<organism evidence="6 7">
    <name type="scientific">Microbacterium thalassium</name>
    <dbReference type="NCBI Taxonomy" id="362649"/>
    <lineage>
        <taxon>Bacteria</taxon>
        <taxon>Bacillati</taxon>
        <taxon>Actinomycetota</taxon>
        <taxon>Actinomycetes</taxon>
        <taxon>Micrococcales</taxon>
        <taxon>Microbacteriaceae</taxon>
        <taxon>Microbacterium</taxon>
    </lineage>
</organism>